<feature type="compositionally biased region" description="Polar residues" evidence="1">
    <location>
        <begin position="40"/>
        <end position="52"/>
    </location>
</feature>
<feature type="compositionally biased region" description="Basic and acidic residues" evidence="1">
    <location>
        <begin position="1"/>
        <end position="27"/>
    </location>
</feature>
<gene>
    <name evidence="2" type="ORF">ABEG17_17000</name>
</gene>
<dbReference type="AlphaFoldDB" id="A0AAU7JS24"/>
<reference evidence="2" key="1">
    <citation type="submission" date="2024-05" db="EMBL/GenBank/DDBJ databases">
        <authorList>
            <person name="Kim S."/>
            <person name="Heo J."/>
            <person name="Choi H."/>
            <person name="Choi Y."/>
            <person name="Kwon S.-W."/>
            <person name="Kim Y."/>
        </authorList>
    </citation>
    <scope>NUCLEOTIDE SEQUENCE</scope>
    <source>
        <strain evidence="2">KACC 23699</strain>
    </source>
</reference>
<organism evidence="2">
    <name type="scientific">Pedococcus sp. KACC 23699</name>
    <dbReference type="NCBI Taxonomy" id="3149228"/>
    <lineage>
        <taxon>Bacteria</taxon>
        <taxon>Bacillati</taxon>
        <taxon>Actinomycetota</taxon>
        <taxon>Actinomycetes</taxon>
        <taxon>Micrococcales</taxon>
        <taxon>Intrasporangiaceae</taxon>
        <taxon>Pedococcus</taxon>
    </lineage>
</organism>
<accession>A0AAU7JS24</accession>
<protein>
    <submittedName>
        <fullName evidence="2">Uncharacterized protein</fullName>
    </submittedName>
</protein>
<evidence type="ECO:0000313" key="2">
    <source>
        <dbReference type="EMBL" id="XBO43243.1"/>
    </source>
</evidence>
<dbReference type="RefSeq" id="WP_406830673.1">
    <property type="nucleotide sequence ID" value="NZ_CP157483.1"/>
</dbReference>
<evidence type="ECO:0000256" key="1">
    <source>
        <dbReference type="SAM" id="MobiDB-lite"/>
    </source>
</evidence>
<feature type="region of interest" description="Disordered" evidence="1">
    <location>
        <begin position="1"/>
        <end position="72"/>
    </location>
</feature>
<name>A0AAU7JS24_9MICO</name>
<dbReference type="EMBL" id="CP157483">
    <property type="protein sequence ID" value="XBO43243.1"/>
    <property type="molecule type" value="Genomic_DNA"/>
</dbReference>
<feature type="compositionally biased region" description="Pro residues" evidence="1">
    <location>
        <begin position="53"/>
        <end position="64"/>
    </location>
</feature>
<proteinExistence type="predicted"/>
<sequence length="72" mass="8170">MSDIERERMRKEAADDVTSRPPGEGDSRLQAALRRYLGTSLFTMRQRNGSQSPPAPTPPRPTPPRRADDQRH</sequence>